<organism evidence="8 9">
    <name type="scientific">Oricola cellulosilytica</name>
    <dbReference type="NCBI Taxonomy" id="1429082"/>
    <lineage>
        <taxon>Bacteria</taxon>
        <taxon>Pseudomonadati</taxon>
        <taxon>Pseudomonadota</taxon>
        <taxon>Alphaproteobacteria</taxon>
        <taxon>Hyphomicrobiales</taxon>
        <taxon>Ahrensiaceae</taxon>
        <taxon>Oricola</taxon>
    </lineage>
</organism>
<keyword evidence="2" id="KW-1003">Cell membrane</keyword>
<dbReference type="SUPFAM" id="SSF109755">
    <property type="entry name" value="PhoU-like"/>
    <property type="match status" value="1"/>
</dbReference>
<feature type="transmembrane region" description="Helical" evidence="6">
    <location>
        <begin position="68"/>
        <end position="92"/>
    </location>
</feature>
<dbReference type="PANTHER" id="PTHR10010:SF46">
    <property type="entry name" value="SODIUM-DEPENDENT PHOSPHATE TRANSPORT PROTEIN 2B"/>
    <property type="match status" value="1"/>
</dbReference>
<feature type="transmembrane region" description="Helical" evidence="6">
    <location>
        <begin position="283"/>
        <end position="301"/>
    </location>
</feature>
<dbReference type="Pfam" id="PF01895">
    <property type="entry name" value="PhoU"/>
    <property type="match status" value="2"/>
</dbReference>
<dbReference type="Gene3D" id="1.20.58.220">
    <property type="entry name" value="Phosphate transport system protein phou homolog 2, domain 2"/>
    <property type="match status" value="1"/>
</dbReference>
<dbReference type="EMBL" id="SJST01000004">
    <property type="protein sequence ID" value="TCD13837.1"/>
    <property type="molecule type" value="Genomic_DNA"/>
</dbReference>
<dbReference type="InterPro" id="IPR038078">
    <property type="entry name" value="PhoU-like_sf"/>
</dbReference>
<feature type="domain" description="PhoU" evidence="7">
    <location>
        <begin position="345"/>
        <end position="426"/>
    </location>
</feature>
<feature type="transmembrane region" description="Helical" evidence="6">
    <location>
        <begin position="250"/>
        <end position="271"/>
    </location>
</feature>
<keyword evidence="3 6" id="KW-0812">Transmembrane</keyword>
<evidence type="ECO:0000313" key="9">
    <source>
        <dbReference type="Proteomes" id="UP000291301"/>
    </source>
</evidence>
<comment type="subcellular location">
    <subcellularLocation>
        <location evidence="1">Cell membrane</location>
        <topology evidence="1">Multi-pass membrane protein</topology>
    </subcellularLocation>
</comment>
<gene>
    <name evidence="8" type="ORF">E0D97_12120</name>
</gene>
<dbReference type="InterPro" id="IPR026022">
    <property type="entry name" value="PhoU_dom"/>
</dbReference>
<keyword evidence="4 6" id="KW-1133">Transmembrane helix</keyword>
<feature type="transmembrane region" description="Helical" evidence="6">
    <location>
        <begin position="174"/>
        <end position="199"/>
    </location>
</feature>
<dbReference type="RefSeq" id="WP_131569241.1">
    <property type="nucleotide sequence ID" value="NZ_JAINFK010000003.1"/>
</dbReference>
<sequence>MHPTVLLLNLAAAVMLLLWAVRMVRTGVERAYGTSLKKALRETTGSHVTAAGAGCILAVFLQSSTAVGVLAAGFAASGILPLPAGIATLIGADLGSALVVQILSIDLSALVPVLLLVGATMFLKFEGRQIRQIGRILLGIAFILIALQMIASSTEPLRHSEILPQITGYLSNDPITSFAVAALATWLFHSSVAAVLLLVSFAQQGLLPLEVALPMVLGANAGGGIIAVWLTRGLGLEARRITLGNLLFRGTFALLALAAIQLFPLPMEYLGGTEARQLVNAHLAFNVVLVAVSLPLAGLMARLTTAVLGGAGGDEMTGLAGPASALDRSVIDVPSLALASATRELLRMGETVERMFRPVMDLFDHGASDRIAMVRKLDREVNRAHTEIKLFLAEVNRGELSEEEARRGVELTDFAINLEHVGDIIAKTLMPLAEEKMARRLRFSPAGWSEMNALHARVTSNLQLALNVLISGDLDSARQLVKEKEQMRRLERSSHERHLRRLQSGEVSSIETSNMHLEIVRALKEINSLLATVAYPILSGSGGLLESRLA</sequence>
<feature type="domain" description="PhoU" evidence="7">
    <location>
        <begin position="454"/>
        <end position="534"/>
    </location>
</feature>
<dbReference type="AlphaFoldDB" id="A0A4R0PBW5"/>
<proteinExistence type="predicted"/>
<evidence type="ECO:0000256" key="5">
    <source>
        <dbReference type="ARBA" id="ARBA00023136"/>
    </source>
</evidence>
<keyword evidence="9" id="KW-1185">Reference proteome</keyword>
<keyword evidence="5 6" id="KW-0472">Membrane</keyword>
<dbReference type="GO" id="GO:0005886">
    <property type="term" value="C:plasma membrane"/>
    <property type="evidence" value="ECO:0007669"/>
    <property type="project" value="UniProtKB-SubCell"/>
</dbReference>
<feature type="transmembrane region" description="Helical" evidence="6">
    <location>
        <begin position="211"/>
        <end position="230"/>
    </location>
</feature>
<feature type="transmembrane region" description="Helical" evidence="6">
    <location>
        <begin position="44"/>
        <end position="61"/>
    </location>
</feature>
<feature type="transmembrane region" description="Helical" evidence="6">
    <location>
        <begin position="135"/>
        <end position="154"/>
    </location>
</feature>
<evidence type="ECO:0000256" key="6">
    <source>
        <dbReference type="SAM" id="Phobius"/>
    </source>
</evidence>
<dbReference type="NCBIfam" id="NF037997">
    <property type="entry name" value="Na_Pi_symport"/>
    <property type="match status" value="1"/>
</dbReference>
<feature type="transmembrane region" description="Helical" evidence="6">
    <location>
        <begin position="98"/>
        <end position="123"/>
    </location>
</feature>
<dbReference type="GO" id="GO:0044341">
    <property type="term" value="P:sodium-dependent phosphate transport"/>
    <property type="evidence" value="ECO:0007669"/>
    <property type="project" value="InterPro"/>
</dbReference>
<comment type="caution">
    <text evidence="8">The sequence shown here is derived from an EMBL/GenBank/DDBJ whole genome shotgun (WGS) entry which is preliminary data.</text>
</comment>
<evidence type="ECO:0000259" key="7">
    <source>
        <dbReference type="Pfam" id="PF01895"/>
    </source>
</evidence>
<dbReference type="PANTHER" id="PTHR10010">
    <property type="entry name" value="SOLUTE CARRIER FAMILY 34 SODIUM PHOSPHATE , MEMBER 2-RELATED"/>
    <property type="match status" value="1"/>
</dbReference>
<dbReference type="GO" id="GO:0005436">
    <property type="term" value="F:sodium:phosphate symporter activity"/>
    <property type="evidence" value="ECO:0007669"/>
    <property type="project" value="InterPro"/>
</dbReference>
<dbReference type="InterPro" id="IPR003841">
    <property type="entry name" value="Na/Pi_transpt"/>
</dbReference>
<evidence type="ECO:0000256" key="1">
    <source>
        <dbReference type="ARBA" id="ARBA00004651"/>
    </source>
</evidence>
<protein>
    <submittedName>
        <fullName evidence="8">Na/Pi cotransporter family protein</fullName>
    </submittedName>
</protein>
<evidence type="ECO:0000313" key="8">
    <source>
        <dbReference type="EMBL" id="TCD13837.1"/>
    </source>
</evidence>
<accession>A0A4R0PBW5</accession>
<evidence type="ECO:0000256" key="3">
    <source>
        <dbReference type="ARBA" id="ARBA00022692"/>
    </source>
</evidence>
<evidence type="ECO:0000256" key="4">
    <source>
        <dbReference type="ARBA" id="ARBA00022989"/>
    </source>
</evidence>
<name>A0A4R0PBW5_9HYPH</name>
<reference evidence="8 9" key="1">
    <citation type="journal article" date="2015" name="Antonie Van Leeuwenhoek">
        <title>Oricola cellulosilytica gen. nov., sp. nov., a cellulose-degrading bacterium of the family Phyllobacteriaceae isolated from surface seashore water, and emended descriptions of Mesorhizobium loti and Phyllobacterium myrsinacearum.</title>
        <authorList>
            <person name="Hameed A."/>
            <person name="Shahina M."/>
            <person name="Lai W.A."/>
            <person name="Lin S.Y."/>
            <person name="Young L.S."/>
            <person name="Liu Y.C."/>
            <person name="Hsu Y.H."/>
            <person name="Young C.C."/>
        </authorList>
    </citation>
    <scope>NUCLEOTIDE SEQUENCE [LARGE SCALE GENOMIC DNA]</scope>
    <source>
        <strain evidence="8 9">KCTC 52183</strain>
    </source>
</reference>
<evidence type="ECO:0000256" key="2">
    <source>
        <dbReference type="ARBA" id="ARBA00022475"/>
    </source>
</evidence>
<dbReference type="Pfam" id="PF02690">
    <property type="entry name" value="Na_Pi_cotrans"/>
    <property type="match status" value="2"/>
</dbReference>
<dbReference type="Proteomes" id="UP000291301">
    <property type="component" value="Unassembled WGS sequence"/>
</dbReference>
<dbReference type="OrthoDB" id="5778511at2"/>